<reference evidence="1" key="2">
    <citation type="journal article" date="2023" name="IMA Fungus">
        <title>Comparative genomic study of the Penicillium genus elucidates a diverse pangenome and 15 lateral gene transfer events.</title>
        <authorList>
            <person name="Petersen C."/>
            <person name="Sorensen T."/>
            <person name="Nielsen M.R."/>
            <person name="Sondergaard T.E."/>
            <person name="Sorensen J.L."/>
            <person name="Fitzpatrick D.A."/>
            <person name="Frisvad J.C."/>
            <person name="Nielsen K.L."/>
        </authorList>
    </citation>
    <scope>NUCLEOTIDE SEQUENCE</scope>
    <source>
        <strain evidence="1">IBT 16125</strain>
    </source>
</reference>
<dbReference type="EMBL" id="JAPVEA010000002">
    <property type="protein sequence ID" value="KAJ5460160.1"/>
    <property type="molecule type" value="Genomic_DNA"/>
</dbReference>
<comment type="caution">
    <text evidence="1">The sequence shown here is derived from an EMBL/GenBank/DDBJ whole genome shotgun (WGS) entry which is preliminary data.</text>
</comment>
<accession>A0AAD6CE04</accession>
<dbReference type="AlphaFoldDB" id="A0AAD6CE04"/>
<evidence type="ECO:0000313" key="1">
    <source>
        <dbReference type="EMBL" id="KAJ5460160.1"/>
    </source>
</evidence>
<gene>
    <name evidence="1" type="ORF">N7458_001712</name>
</gene>
<keyword evidence="2" id="KW-1185">Reference proteome</keyword>
<dbReference type="GeneID" id="81595338"/>
<proteinExistence type="predicted"/>
<organism evidence="1 2">
    <name type="scientific">Penicillium daleae</name>
    <dbReference type="NCBI Taxonomy" id="63821"/>
    <lineage>
        <taxon>Eukaryota</taxon>
        <taxon>Fungi</taxon>
        <taxon>Dikarya</taxon>
        <taxon>Ascomycota</taxon>
        <taxon>Pezizomycotina</taxon>
        <taxon>Eurotiomycetes</taxon>
        <taxon>Eurotiomycetidae</taxon>
        <taxon>Eurotiales</taxon>
        <taxon>Aspergillaceae</taxon>
        <taxon>Penicillium</taxon>
    </lineage>
</organism>
<reference evidence="1" key="1">
    <citation type="submission" date="2022-12" db="EMBL/GenBank/DDBJ databases">
        <authorList>
            <person name="Petersen C."/>
        </authorList>
    </citation>
    <scope>NUCLEOTIDE SEQUENCE</scope>
    <source>
        <strain evidence="1">IBT 16125</strain>
    </source>
</reference>
<name>A0AAD6CE04_9EURO</name>
<dbReference type="Proteomes" id="UP001213681">
    <property type="component" value="Unassembled WGS sequence"/>
</dbReference>
<dbReference type="RefSeq" id="XP_056769202.1">
    <property type="nucleotide sequence ID" value="XM_056905095.1"/>
</dbReference>
<sequence>MAPLNLDDVVAFCQQNDLADPLTNLSWVPENDHFSSLAVQMARQAKDPLDWMFRDEMIYLEFDELTLNQLYGDDIAGLDPTSDLPPMWAPWLIHHPTSTPPNN</sequence>
<evidence type="ECO:0000313" key="2">
    <source>
        <dbReference type="Proteomes" id="UP001213681"/>
    </source>
</evidence>
<protein>
    <submittedName>
        <fullName evidence="1">Uncharacterized protein</fullName>
    </submittedName>
</protein>